<keyword evidence="2" id="KW-1185">Reference proteome</keyword>
<dbReference type="Proteomes" id="UP000503278">
    <property type="component" value="Chromosome"/>
</dbReference>
<protein>
    <submittedName>
        <fullName evidence="1">Uncharacterized protein</fullName>
    </submittedName>
</protein>
<reference evidence="1 2" key="1">
    <citation type="submission" date="2020-04" db="EMBL/GenBank/DDBJ databases">
        <title>Genome sequencing of novel species.</title>
        <authorList>
            <person name="Heo J."/>
            <person name="Kim S.-J."/>
            <person name="Kim J.-S."/>
            <person name="Hong S.-B."/>
            <person name="Kwon S.-W."/>
        </authorList>
    </citation>
    <scope>NUCLEOTIDE SEQUENCE [LARGE SCALE GENOMIC DNA]</scope>
    <source>
        <strain evidence="1 2">F39-2</strain>
    </source>
</reference>
<organism evidence="1 2">
    <name type="scientific">Mucilaginibacter robiniae</name>
    <dbReference type="NCBI Taxonomy" id="2728022"/>
    <lineage>
        <taxon>Bacteria</taxon>
        <taxon>Pseudomonadati</taxon>
        <taxon>Bacteroidota</taxon>
        <taxon>Sphingobacteriia</taxon>
        <taxon>Sphingobacteriales</taxon>
        <taxon>Sphingobacteriaceae</taxon>
        <taxon>Mucilaginibacter</taxon>
    </lineage>
</organism>
<dbReference type="AlphaFoldDB" id="A0A7L5DZ69"/>
<accession>A0A7L5DZ69</accession>
<name>A0A7L5DZ69_9SPHI</name>
<evidence type="ECO:0000313" key="2">
    <source>
        <dbReference type="Proteomes" id="UP000503278"/>
    </source>
</evidence>
<dbReference type="RefSeq" id="WP_169607190.1">
    <property type="nucleotide sequence ID" value="NZ_CP051682.1"/>
</dbReference>
<evidence type="ECO:0000313" key="1">
    <source>
        <dbReference type="EMBL" id="QJD96091.1"/>
    </source>
</evidence>
<sequence length="311" mass="34790">MTAATASAAFQGWSVSPGIPGQFAPEWGGQFTPERLTSLRQNTWSFSAEYPVYVRNMALKYGNDGLRRIHEVGVHITKEVYEQLLATITNLAVPHTICFGNFYWDPLTLDGIYRSMEKGGWPEIPKTIFGASNQLAELITHVNQFAPFSVEKYLKINPAEEWGAKKIVSLCIFAQNWGAGLPLKDVINPDSWPIQNSEDIDTRIDDVHTKVMFGIPKLLRPVFQIYDHLNDTKTASVLGFIESGSTDTSVRTLIELGVPRETAIALTIQENAINFLNGDGVVIPQSLERFINAARNNPALNEWHKFLIEEI</sequence>
<proteinExistence type="predicted"/>
<dbReference type="KEGG" id="mrob:HH214_09500"/>
<gene>
    <name evidence="1" type="ORF">HH214_09500</name>
</gene>
<dbReference type="EMBL" id="CP051682">
    <property type="protein sequence ID" value="QJD96091.1"/>
    <property type="molecule type" value="Genomic_DNA"/>
</dbReference>